<dbReference type="GO" id="GO:0051539">
    <property type="term" value="F:4 iron, 4 sulfur cluster binding"/>
    <property type="evidence" value="ECO:0007669"/>
    <property type="project" value="UniProtKB-KW"/>
</dbReference>
<dbReference type="Proteomes" id="UP000005632">
    <property type="component" value="Chromosome"/>
</dbReference>
<keyword evidence="2" id="KW-0949">S-adenosyl-L-methionine</keyword>
<dbReference type="InterPro" id="IPR034466">
    <property type="entry name" value="Methyltransferase_Class_B"/>
</dbReference>
<evidence type="ECO:0000259" key="6">
    <source>
        <dbReference type="PROSITE" id="PS51918"/>
    </source>
</evidence>
<dbReference type="PROSITE" id="PS51918">
    <property type="entry name" value="RADICAL_SAM"/>
    <property type="match status" value="1"/>
</dbReference>
<keyword evidence="3" id="KW-0479">Metal-binding</keyword>
<evidence type="ECO:0000313" key="7">
    <source>
        <dbReference type="EMBL" id="AEV30460.1"/>
    </source>
</evidence>
<dbReference type="PANTHER" id="PTHR43409:SF16">
    <property type="entry name" value="SLR0320 PROTEIN"/>
    <property type="match status" value="1"/>
</dbReference>
<dbReference type="CDD" id="cd01335">
    <property type="entry name" value="Radical_SAM"/>
    <property type="match status" value="1"/>
</dbReference>
<keyword evidence="4" id="KW-0408">Iron</keyword>
<evidence type="ECO:0000256" key="5">
    <source>
        <dbReference type="ARBA" id="ARBA00023014"/>
    </source>
</evidence>
<evidence type="ECO:0000256" key="1">
    <source>
        <dbReference type="ARBA" id="ARBA00001966"/>
    </source>
</evidence>
<dbReference type="GO" id="GO:0046872">
    <property type="term" value="F:metal ion binding"/>
    <property type="evidence" value="ECO:0007669"/>
    <property type="project" value="UniProtKB-KW"/>
</dbReference>
<organism evidence="7 8">
    <name type="scientific">Sphaerochaeta pleomorpha (strain ATCC BAA-1885 / DSM 22778 / Grapes)</name>
    <dbReference type="NCBI Taxonomy" id="158190"/>
    <lineage>
        <taxon>Bacteria</taxon>
        <taxon>Pseudomonadati</taxon>
        <taxon>Spirochaetota</taxon>
        <taxon>Spirochaetia</taxon>
        <taxon>Spirochaetales</taxon>
        <taxon>Sphaerochaetaceae</taxon>
        <taxon>Sphaerochaeta</taxon>
    </lineage>
</organism>
<evidence type="ECO:0000256" key="3">
    <source>
        <dbReference type="ARBA" id="ARBA00022723"/>
    </source>
</evidence>
<name>G8QVE5_SPHPG</name>
<dbReference type="KEGG" id="sgp:SpiGrapes_2702"/>
<reference evidence="7 8" key="1">
    <citation type="submission" date="2011-11" db="EMBL/GenBank/DDBJ databases">
        <title>Complete sequence of Spirochaeta sp. grapes.</title>
        <authorList>
            <consortium name="US DOE Joint Genome Institute"/>
            <person name="Lucas S."/>
            <person name="Han J."/>
            <person name="Lapidus A."/>
            <person name="Cheng J.-F."/>
            <person name="Goodwin L."/>
            <person name="Pitluck S."/>
            <person name="Peters L."/>
            <person name="Ovchinnikova G."/>
            <person name="Munk A.C."/>
            <person name="Detter J.C."/>
            <person name="Han C."/>
            <person name="Tapia R."/>
            <person name="Land M."/>
            <person name="Hauser L."/>
            <person name="Kyrpides N."/>
            <person name="Ivanova N."/>
            <person name="Pagani I."/>
            <person name="Ritalahtilisa K."/>
            <person name="Loeffler F."/>
            <person name="Woyke T."/>
        </authorList>
    </citation>
    <scope>NUCLEOTIDE SEQUENCE [LARGE SCALE GENOMIC DNA]</scope>
    <source>
        <strain evidence="8">ATCC BAA-1885 / DSM 22778 / Grapes</strain>
    </source>
</reference>
<dbReference type="GO" id="GO:0003824">
    <property type="term" value="F:catalytic activity"/>
    <property type="evidence" value="ECO:0007669"/>
    <property type="project" value="InterPro"/>
</dbReference>
<evidence type="ECO:0000256" key="2">
    <source>
        <dbReference type="ARBA" id="ARBA00022691"/>
    </source>
</evidence>
<dbReference type="AlphaFoldDB" id="G8QVE5"/>
<dbReference type="InterPro" id="IPR058240">
    <property type="entry name" value="rSAM_sf"/>
</dbReference>
<comment type="cofactor">
    <cofactor evidence="1">
        <name>[4Fe-4S] cluster</name>
        <dbReference type="ChEBI" id="CHEBI:49883"/>
    </cofactor>
</comment>
<sequence>MQIDIVSCCLEEGNLSFPLGALCIQTSLQKKLALDEQACLLYPYTLTDDPKQAALMAASRKSDFIGCSVYLWNRAWFDTFVTVLKKEHPSAVIFAGGTEVTANPQSFDLDTFCFLTLGEGEETTALAIGQLLRGEKARGQGILTKGLPVTFAYPSDLDSLPSVFLSGNADALVDTSASILWEMTRGCPFSCAFCFESKGLRSVRSYAYDRIEKELDYILAHQIEDVFILDPTFNMDKKRTVKMLSLLVEKAPSIHFTFELRAELLDEELADLFAQLNCSLQIGLQSSDKTILQAINRRFEPGLFVEKIDLLNQRGIVFGLDLIIGLPLDTYETFTESLNFAIGLKPSNIDIFALSLLPGTKLAEQASSLGLIYTNESPYIIEESKTYTKKDLEKALQLKDACDLFYTKGQACMWIHSLCEATDLKSSEILLLFNTYCDFLVRKQNQDIQKMDIYELQEQFVKALLNKLNRNSYLPALLSFMELHQGISFLQETGNNPVITVSYELDELALLDTQPIGKFVKNHPRQKRQTYGIFYEEDGSISFEEQKV</sequence>
<dbReference type="HOGENOM" id="CLU_030409_0_0_12"/>
<dbReference type="InterPro" id="IPR023404">
    <property type="entry name" value="rSAM_horseshoe"/>
</dbReference>
<feature type="domain" description="Radical SAM core" evidence="6">
    <location>
        <begin position="173"/>
        <end position="403"/>
    </location>
</feature>
<dbReference type="SFLD" id="SFLDG01082">
    <property type="entry name" value="B12-binding_domain_containing"/>
    <property type="match status" value="1"/>
</dbReference>
<dbReference type="RefSeq" id="WP_014271300.1">
    <property type="nucleotide sequence ID" value="NC_016633.1"/>
</dbReference>
<evidence type="ECO:0000313" key="8">
    <source>
        <dbReference type="Proteomes" id="UP000005632"/>
    </source>
</evidence>
<dbReference type="OrthoDB" id="9801424at2"/>
<keyword evidence="8" id="KW-1185">Reference proteome</keyword>
<dbReference type="eggNOG" id="COG1032">
    <property type="taxonomic scope" value="Bacteria"/>
</dbReference>
<dbReference type="SFLD" id="SFLDS00029">
    <property type="entry name" value="Radical_SAM"/>
    <property type="match status" value="1"/>
</dbReference>
<keyword evidence="5" id="KW-0411">Iron-sulfur</keyword>
<protein>
    <submittedName>
        <fullName evidence="7">Fe-S oxidoreductase</fullName>
    </submittedName>
</protein>
<accession>G8QVE5</accession>
<dbReference type="GO" id="GO:0005829">
    <property type="term" value="C:cytosol"/>
    <property type="evidence" value="ECO:0007669"/>
    <property type="project" value="TreeGrafter"/>
</dbReference>
<dbReference type="Pfam" id="PF04055">
    <property type="entry name" value="Radical_SAM"/>
    <property type="match status" value="1"/>
</dbReference>
<dbReference type="EMBL" id="CP003155">
    <property type="protein sequence ID" value="AEV30460.1"/>
    <property type="molecule type" value="Genomic_DNA"/>
</dbReference>
<dbReference type="Gene3D" id="3.40.50.280">
    <property type="entry name" value="Cobalamin-binding domain"/>
    <property type="match status" value="1"/>
</dbReference>
<evidence type="ECO:0000256" key="4">
    <source>
        <dbReference type="ARBA" id="ARBA00023004"/>
    </source>
</evidence>
<dbReference type="PANTHER" id="PTHR43409">
    <property type="entry name" value="ANAEROBIC MAGNESIUM-PROTOPORPHYRIN IX MONOMETHYL ESTER CYCLASE-RELATED"/>
    <property type="match status" value="1"/>
</dbReference>
<dbReference type="STRING" id="158190.SpiGrapes_2702"/>
<dbReference type="SMART" id="SM00729">
    <property type="entry name" value="Elp3"/>
    <property type="match status" value="1"/>
</dbReference>
<dbReference type="Gene3D" id="3.80.30.20">
    <property type="entry name" value="tm_1862 like domain"/>
    <property type="match status" value="1"/>
</dbReference>
<dbReference type="SUPFAM" id="SSF102114">
    <property type="entry name" value="Radical SAM enzymes"/>
    <property type="match status" value="1"/>
</dbReference>
<dbReference type="InterPro" id="IPR051198">
    <property type="entry name" value="BchE-like"/>
</dbReference>
<dbReference type="SFLD" id="SFLDG01123">
    <property type="entry name" value="methyltransferase_(Class_B)"/>
    <property type="match status" value="1"/>
</dbReference>
<dbReference type="InterPro" id="IPR007197">
    <property type="entry name" value="rSAM"/>
</dbReference>
<proteinExistence type="predicted"/>
<gene>
    <name evidence="7" type="ordered locus">SpiGrapes_2702</name>
</gene>
<dbReference type="InterPro" id="IPR006638">
    <property type="entry name" value="Elp3/MiaA/NifB-like_rSAM"/>
</dbReference>